<protein>
    <submittedName>
        <fullName evidence="1">Sugar ABC transporter ATP-binding protein</fullName>
    </submittedName>
</protein>
<keyword evidence="1" id="KW-0547">Nucleotide-binding</keyword>
<accession>A0ACC5RDC9</accession>
<proteinExistence type="predicted"/>
<keyword evidence="1" id="KW-0067">ATP-binding</keyword>
<reference evidence="1" key="1">
    <citation type="submission" date="2021-01" db="EMBL/GenBank/DDBJ databases">
        <authorList>
            <person name="Sun Q."/>
        </authorList>
    </citation>
    <scope>NUCLEOTIDE SEQUENCE</scope>
    <source>
        <strain evidence="1">YIM B02566</strain>
    </source>
</reference>
<evidence type="ECO:0000313" key="1">
    <source>
        <dbReference type="EMBL" id="MBK1870627.1"/>
    </source>
</evidence>
<dbReference type="Proteomes" id="UP000616151">
    <property type="component" value="Unassembled WGS sequence"/>
</dbReference>
<evidence type="ECO:0000313" key="2">
    <source>
        <dbReference type="Proteomes" id="UP000616151"/>
    </source>
</evidence>
<name>A0ACC5RDC9_9HYPH</name>
<sequence>MNSEKLAVSVKGVRKAFGPTVAVNDVSFDIKAGSVHALLGENGAGKSTLVKLLSGLVQPDTGHIEIAGKVAQLSSPRSSHRHGIQTAFQEMTLVPDLSVLDNMMLPYAPAGLSGLIRRKAARAKITEHLDRIGFDIDLDAETGELDLALQQKIEIARATYRDPDILLLDEPTSTLSGADVTWLGELIAKLKAQGKTIVFISHRMREVRAFCDHLTILRNGQHIMTGAVAGISDNDVIEKIVGRSIAQTFPKRPSDPSAFGAPVLSTRNLKAGDKLSEASFDLRQGEILGIAGLQGMGQLDLFLACFGMAEIKAGGIEVDGRKASITSPVDAMRPNIAIGFVPEDRKTEGLFLKLSGRTNASIPVIERFQRLGLIDKTREAEAVRQAFSTVEVNERALWTRAGAFSGGNQQKIAISKWLVAQSRILLLFDPTRGIDVGTKHELYVMMRDFTNKGGAILFHSTEVPELVHLCDRVLVLYGGRIVAEIDGHKLSEGAIMRPALGHEEQAVTKGDRI</sequence>
<gene>
    <name evidence="1" type="ORF">JHL16_29955</name>
</gene>
<organism evidence="1 2">
    <name type="scientific">Taklimakanibacter albus</name>
    <dbReference type="NCBI Taxonomy" id="2800327"/>
    <lineage>
        <taxon>Bacteria</taxon>
        <taxon>Pseudomonadati</taxon>
        <taxon>Pseudomonadota</taxon>
        <taxon>Alphaproteobacteria</taxon>
        <taxon>Hyphomicrobiales</taxon>
        <taxon>Aestuariivirgaceae</taxon>
        <taxon>Taklimakanibacter</taxon>
    </lineage>
</organism>
<keyword evidence="2" id="KW-1185">Reference proteome</keyword>
<comment type="caution">
    <text evidence="1">The sequence shown here is derived from an EMBL/GenBank/DDBJ whole genome shotgun (WGS) entry which is preliminary data.</text>
</comment>
<dbReference type="EMBL" id="JAENHL010000008">
    <property type="protein sequence ID" value="MBK1870627.1"/>
    <property type="molecule type" value="Genomic_DNA"/>
</dbReference>